<dbReference type="InterPro" id="IPR000795">
    <property type="entry name" value="T_Tr_GTP-bd_dom"/>
</dbReference>
<comment type="similarity">
    <text evidence="2">Belongs to the TRAFAC class translation factor GTPase superfamily. Classic translation factor GTPase family. PrfC subfamily.</text>
</comment>
<feature type="domain" description="Tr-type G" evidence="8">
    <location>
        <begin position="85"/>
        <end position="355"/>
    </location>
</feature>
<dbReference type="NCBIfam" id="NF001964">
    <property type="entry name" value="PRK00741.1"/>
    <property type="match status" value="1"/>
</dbReference>
<dbReference type="SUPFAM" id="SSF50447">
    <property type="entry name" value="Translation proteins"/>
    <property type="match status" value="1"/>
</dbReference>
<comment type="subcellular location">
    <subcellularLocation>
        <location evidence="1">Cytoplasm</location>
    </subcellularLocation>
</comment>
<dbReference type="Proteomes" id="UP000001514">
    <property type="component" value="Unassembled WGS sequence"/>
</dbReference>
<protein>
    <recommendedName>
        <fullName evidence="8">Tr-type G domain-containing protein</fullName>
    </recommendedName>
</protein>
<dbReference type="KEGG" id="smo:SELMODRAFT_405094"/>
<dbReference type="OMA" id="GFVFKIH"/>
<dbReference type="FunFam" id="3.30.70.3280:FF:000001">
    <property type="entry name" value="Peptide chain release factor 3"/>
    <property type="match status" value="1"/>
</dbReference>
<name>D8QYD1_SELML</name>
<dbReference type="InterPro" id="IPR035647">
    <property type="entry name" value="EFG_III/V"/>
</dbReference>
<dbReference type="Pfam" id="PF16658">
    <property type="entry name" value="RF3_C"/>
    <property type="match status" value="1"/>
</dbReference>
<dbReference type="EMBL" id="GL377568">
    <property type="protein sequence ID" value="EFJ35180.1"/>
    <property type="molecule type" value="Genomic_DNA"/>
</dbReference>
<evidence type="ECO:0000256" key="4">
    <source>
        <dbReference type="ARBA" id="ARBA00022741"/>
    </source>
</evidence>
<keyword evidence="10" id="KW-1185">Reference proteome</keyword>
<dbReference type="InterPro" id="IPR053905">
    <property type="entry name" value="EF-G-like_DII"/>
</dbReference>
<keyword evidence="3" id="KW-0963">Cytoplasm</keyword>
<dbReference type="InterPro" id="IPR027417">
    <property type="entry name" value="P-loop_NTPase"/>
</dbReference>
<dbReference type="Pfam" id="PF22042">
    <property type="entry name" value="EF-G_D2"/>
    <property type="match status" value="1"/>
</dbReference>
<dbReference type="InterPro" id="IPR005225">
    <property type="entry name" value="Small_GTP-bd"/>
</dbReference>
<keyword evidence="4" id="KW-0547">Nucleotide-binding</keyword>
<dbReference type="OrthoDB" id="364892at2759"/>
<dbReference type="PROSITE" id="PS00301">
    <property type="entry name" value="G_TR_1"/>
    <property type="match status" value="1"/>
</dbReference>
<dbReference type="PRINTS" id="PR00315">
    <property type="entry name" value="ELONGATNFCT"/>
</dbReference>
<dbReference type="Gene3D" id="2.40.30.10">
    <property type="entry name" value="Translation factors"/>
    <property type="match status" value="1"/>
</dbReference>
<dbReference type="FunFam" id="3.40.50.300:FF:000542">
    <property type="entry name" value="Peptide chain release factor 3"/>
    <property type="match status" value="1"/>
</dbReference>
<dbReference type="eggNOG" id="KOG0465">
    <property type="taxonomic scope" value="Eukaryota"/>
</dbReference>
<dbReference type="NCBIfam" id="TIGR00503">
    <property type="entry name" value="prfC"/>
    <property type="match status" value="1"/>
</dbReference>
<reference evidence="9 10" key="1">
    <citation type="journal article" date="2011" name="Science">
        <title>The Selaginella genome identifies genetic changes associated with the evolution of vascular plants.</title>
        <authorList>
            <person name="Banks J.A."/>
            <person name="Nishiyama T."/>
            <person name="Hasebe M."/>
            <person name="Bowman J.L."/>
            <person name="Gribskov M."/>
            <person name="dePamphilis C."/>
            <person name="Albert V.A."/>
            <person name="Aono N."/>
            <person name="Aoyama T."/>
            <person name="Ambrose B.A."/>
            <person name="Ashton N.W."/>
            <person name="Axtell M.J."/>
            <person name="Barker E."/>
            <person name="Barker M.S."/>
            <person name="Bennetzen J.L."/>
            <person name="Bonawitz N.D."/>
            <person name="Chapple C."/>
            <person name="Cheng C."/>
            <person name="Correa L.G."/>
            <person name="Dacre M."/>
            <person name="DeBarry J."/>
            <person name="Dreyer I."/>
            <person name="Elias M."/>
            <person name="Engstrom E.M."/>
            <person name="Estelle M."/>
            <person name="Feng L."/>
            <person name="Finet C."/>
            <person name="Floyd S.K."/>
            <person name="Frommer W.B."/>
            <person name="Fujita T."/>
            <person name="Gramzow L."/>
            <person name="Gutensohn M."/>
            <person name="Harholt J."/>
            <person name="Hattori M."/>
            <person name="Heyl A."/>
            <person name="Hirai T."/>
            <person name="Hiwatashi Y."/>
            <person name="Ishikawa M."/>
            <person name="Iwata M."/>
            <person name="Karol K.G."/>
            <person name="Koehler B."/>
            <person name="Kolukisaoglu U."/>
            <person name="Kubo M."/>
            <person name="Kurata T."/>
            <person name="Lalonde S."/>
            <person name="Li K."/>
            <person name="Li Y."/>
            <person name="Litt A."/>
            <person name="Lyons E."/>
            <person name="Manning G."/>
            <person name="Maruyama T."/>
            <person name="Michael T.P."/>
            <person name="Mikami K."/>
            <person name="Miyazaki S."/>
            <person name="Morinaga S."/>
            <person name="Murata T."/>
            <person name="Mueller-Roeber B."/>
            <person name="Nelson D.R."/>
            <person name="Obara M."/>
            <person name="Oguri Y."/>
            <person name="Olmstead R.G."/>
            <person name="Onodera N."/>
            <person name="Petersen B.L."/>
            <person name="Pils B."/>
            <person name="Prigge M."/>
            <person name="Rensing S.A."/>
            <person name="Riano-Pachon D.M."/>
            <person name="Roberts A.W."/>
            <person name="Sato Y."/>
            <person name="Scheller H.V."/>
            <person name="Schulz B."/>
            <person name="Schulz C."/>
            <person name="Shakirov E.V."/>
            <person name="Shibagaki N."/>
            <person name="Shinohara N."/>
            <person name="Shippen D.E."/>
            <person name="Soerensen I."/>
            <person name="Sotooka R."/>
            <person name="Sugimoto N."/>
            <person name="Sugita M."/>
            <person name="Sumikawa N."/>
            <person name="Tanurdzic M."/>
            <person name="Theissen G."/>
            <person name="Ulvskov P."/>
            <person name="Wakazuki S."/>
            <person name="Weng J.K."/>
            <person name="Willats W.W."/>
            <person name="Wipf D."/>
            <person name="Wolf P.G."/>
            <person name="Yang L."/>
            <person name="Zimmer A.D."/>
            <person name="Zhu Q."/>
            <person name="Mitros T."/>
            <person name="Hellsten U."/>
            <person name="Loque D."/>
            <person name="Otillar R."/>
            <person name="Salamov A."/>
            <person name="Schmutz J."/>
            <person name="Shapiro H."/>
            <person name="Lindquist E."/>
            <person name="Lucas S."/>
            <person name="Rokhsar D."/>
            <person name="Grigoriev I.V."/>
        </authorList>
    </citation>
    <scope>NUCLEOTIDE SEQUENCE [LARGE SCALE GENOMIC DNA]</scope>
</reference>
<organism evidence="10">
    <name type="scientific">Selaginella moellendorffii</name>
    <name type="common">Spikemoss</name>
    <dbReference type="NCBI Taxonomy" id="88036"/>
    <lineage>
        <taxon>Eukaryota</taxon>
        <taxon>Viridiplantae</taxon>
        <taxon>Streptophyta</taxon>
        <taxon>Embryophyta</taxon>
        <taxon>Tracheophyta</taxon>
        <taxon>Lycopodiopsida</taxon>
        <taxon>Selaginellales</taxon>
        <taxon>Selaginellaceae</taxon>
        <taxon>Selaginella</taxon>
    </lineage>
</organism>
<dbReference type="InterPro" id="IPR032090">
    <property type="entry name" value="RF3_C"/>
</dbReference>
<dbReference type="Gene3D" id="3.40.50.300">
    <property type="entry name" value="P-loop containing nucleotide triphosphate hydrolases"/>
    <property type="match status" value="1"/>
</dbReference>
<dbReference type="Gramene" id="EFJ35180">
    <property type="protein sequence ID" value="EFJ35180"/>
    <property type="gene ID" value="SELMODRAFT_405094"/>
</dbReference>
<dbReference type="NCBIfam" id="TIGR00231">
    <property type="entry name" value="small_GTP"/>
    <property type="match status" value="1"/>
</dbReference>
<proteinExistence type="inferred from homology"/>
<dbReference type="HOGENOM" id="CLU_002794_2_1_1"/>
<evidence type="ECO:0000259" key="8">
    <source>
        <dbReference type="PROSITE" id="PS51722"/>
    </source>
</evidence>
<evidence type="ECO:0000256" key="5">
    <source>
        <dbReference type="ARBA" id="ARBA00022917"/>
    </source>
</evidence>
<dbReference type="InParanoid" id="D8QYD1"/>
<dbReference type="HAMAP" id="MF_00072">
    <property type="entry name" value="Rel_fac_3"/>
    <property type="match status" value="1"/>
</dbReference>
<evidence type="ECO:0000256" key="2">
    <source>
        <dbReference type="ARBA" id="ARBA00009978"/>
    </source>
</evidence>
<dbReference type="AlphaFoldDB" id="D8QYD1"/>
<dbReference type="InterPro" id="IPR038467">
    <property type="entry name" value="RF3_dom_3_sf"/>
</dbReference>
<evidence type="ECO:0000256" key="7">
    <source>
        <dbReference type="SAM" id="MobiDB-lite"/>
    </source>
</evidence>
<dbReference type="STRING" id="88036.D8QYD1"/>
<sequence>MALLTHGWAPSSSHFHCRYHSRKCWTPLHCSVGSVEAVTAGEDRILVSSGASGRDLIEPGEKPCSSSEDPGKEEVSPAEFAREIGRRRNFAIISHPDAGKTTLTEKLLLYGGAIHEAGAVKARRASRHATSDWMELEKQRGISITSTAMVFETRGQLITLLDTPGHQDFGEDTYRTLAAADNAVMLVDAGKGLEPQTRKLFEVCRMRKLPVFTVFNKLDRPALQPLELIDEIEKEFELPTYPVSWPIGSGDRFLGVYYRPRRQVHLFERGGKHGSVGAAVRVLDYMDPSLKTIIPTDLYKQLEEEVEMLEELTPPLDISKVHSGDLSPVYFASAMNNFGVELFLESFLEYSVKPGAHSSDIGEIHPENPSFSGFVFKLQANMDPKHRDKVAFVRVCSGQFKKGMKVQVSRTGKTIALTRPQKMFAQDRSIVDNGFAGDVIGLNNPNAFCIGDTVFSGRQIRYPGIPSFSPELFSYMRNTNPAKYKQFQKGINELLGEGAVQVLYSVDAGKNDPILAAVGQLQFEVVQYRMLNEYGIETKLEPLGYSVARWVTGGWPAIEKAGRLYNCMVVKDQWGRPVLLFRNEWNLTQLMGDNKDIGDLVPIALPPEEKTRK</sequence>
<dbReference type="SUPFAM" id="SSF52540">
    <property type="entry name" value="P-loop containing nucleoside triphosphate hydrolases"/>
    <property type="match status" value="1"/>
</dbReference>
<dbReference type="Gene3D" id="3.30.70.3280">
    <property type="entry name" value="Peptide chain release factor 3, domain III"/>
    <property type="match status" value="1"/>
</dbReference>
<evidence type="ECO:0000313" key="9">
    <source>
        <dbReference type="EMBL" id="EFJ35180.1"/>
    </source>
</evidence>
<dbReference type="PANTHER" id="PTHR43556:SF2">
    <property type="entry name" value="PEPTIDE CHAIN RELEASE FACTOR RF3"/>
    <property type="match status" value="1"/>
</dbReference>
<evidence type="ECO:0000313" key="10">
    <source>
        <dbReference type="Proteomes" id="UP000001514"/>
    </source>
</evidence>
<dbReference type="GO" id="GO:0006415">
    <property type="term" value="P:translational termination"/>
    <property type="evidence" value="ECO:0000318"/>
    <property type="project" value="GO_Central"/>
</dbReference>
<dbReference type="GO" id="GO:0005525">
    <property type="term" value="F:GTP binding"/>
    <property type="evidence" value="ECO:0007669"/>
    <property type="project" value="UniProtKB-KW"/>
</dbReference>
<dbReference type="InterPro" id="IPR004548">
    <property type="entry name" value="PrfC"/>
</dbReference>
<feature type="region of interest" description="Disordered" evidence="7">
    <location>
        <begin position="49"/>
        <end position="77"/>
    </location>
</feature>
<evidence type="ECO:0000256" key="6">
    <source>
        <dbReference type="ARBA" id="ARBA00023134"/>
    </source>
</evidence>
<dbReference type="GO" id="GO:0016150">
    <property type="term" value="F:translation release factor activity, codon nonspecific"/>
    <property type="evidence" value="ECO:0000318"/>
    <property type="project" value="GO_Central"/>
</dbReference>
<keyword evidence="5" id="KW-0648">Protein biosynthesis</keyword>
<gene>
    <name evidence="9" type="ORF">SELMODRAFT_405094</name>
</gene>
<dbReference type="InterPro" id="IPR009000">
    <property type="entry name" value="Transl_B-barrel_sf"/>
</dbReference>
<dbReference type="PROSITE" id="PS51722">
    <property type="entry name" value="G_TR_2"/>
    <property type="match status" value="1"/>
</dbReference>
<dbReference type="PANTHER" id="PTHR43556">
    <property type="entry name" value="PEPTIDE CHAIN RELEASE FACTOR RF3"/>
    <property type="match status" value="1"/>
</dbReference>
<evidence type="ECO:0000256" key="3">
    <source>
        <dbReference type="ARBA" id="ARBA00022490"/>
    </source>
</evidence>
<dbReference type="SUPFAM" id="SSF54980">
    <property type="entry name" value="EF-G C-terminal domain-like"/>
    <property type="match status" value="1"/>
</dbReference>
<evidence type="ECO:0000256" key="1">
    <source>
        <dbReference type="ARBA" id="ARBA00004496"/>
    </source>
</evidence>
<dbReference type="GO" id="GO:0003924">
    <property type="term" value="F:GTPase activity"/>
    <property type="evidence" value="ECO:0007669"/>
    <property type="project" value="InterPro"/>
</dbReference>
<accession>D8QYD1</accession>
<keyword evidence="6" id="KW-0342">GTP-binding</keyword>
<dbReference type="InterPro" id="IPR031157">
    <property type="entry name" value="G_TR_CS"/>
</dbReference>
<dbReference type="Pfam" id="PF00009">
    <property type="entry name" value="GTP_EFTU"/>
    <property type="match status" value="1"/>
</dbReference>
<dbReference type="GO" id="GO:0005829">
    <property type="term" value="C:cytosol"/>
    <property type="evidence" value="ECO:0000318"/>
    <property type="project" value="GO_Central"/>
</dbReference>